<dbReference type="RefSeq" id="WP_233364611.1">
    <property type="nucleotide sequence ID" value="NZ_JACLZG010000029.1"/>
</dbReference>
<dbReference type="Proteomes" id="UP001185927">
    <property type="component" value="Unassembled WGS sequence"/>
</dbReference>
<comment type="caution">
    <text evidence="1">The sequence shown here is derived from an EMBL/GenBank/DDBJ whole genome shotgun (WGS) entry which is preliminary data.</text>
</comment>
<name>A0ABU4BR49_RHOGO</name>
<gene>
    <name evidence="1" type="ORF">R3Q16_08760</name>
</gene>
<accession>A0ABU4BR49</accession>
<proteinExistence type="predicted"/>
<keyword evidence="2" id="KW-1185">Reference proteome</keyword>
<dbReference type="EMBL" id="JAWLKB010000003">
    <property type="protein sequence ID" value="MDV6266692.1"/>
    <property type="molecule type" value="Genomic_DNA"/>
</dbReference>
<organism evidence="1 2">
    <name type="scientific">Rhodococcus globerulus</name>
    <dbReference type="NCBI Taxonomy" id="33008"/>
    <lineage>
        <taxon>Bacteria</taxon>
        <taxon>Bacillati</taxon>
        <taxon>Actinomycetota</taxon>
        <taxon>Actinomycetes</taxon>
        <taxon>Mycobacteriales</taxon>
        <taxon>Nocardiaceae</taxon>
        <taxon>Rhodococcus</taxon>
    </lineage>
</organism>
<sequence length="98" mass="10940">MSAVATPERPQYLESARLDDLARMVTELTSELWILKDRNMILEKILEDNGVLTGSAVDEYQPDVALSATLLDERRALAERIFGAISPSDERVARALTH</sequence>
<evidence type="ECO:0000313" key="2">
    <source>
        <dbReference type="Proteomes" id="UP001185927"/>
    </source>
</evidence>
<reference evidence="1 2" key="1">
    <citation type="submission" date="2023-10" db="EMBL/GenBank/DDBJ databases">
        <title>Development of a sustainable strategy for remediation of hydrocarbon-contaminated territories based on the waste exchange concept.</title>
        <authorList>
            <person name="Krivoruchko A."/>
        </authorList>
    </citation>
    <scope>NUCLEOTIDE SEQUENCE [LARGE SCALE GENOMIC DNA]</scope>
    <source>
        <strain evidence="1 2">IEGM 1203</strain>
    </source>
</reference>
<evidence type="ECO:0000313" key="1">
    <source>
        <dbReference type="EMBL" id="MDV6266692.1"/>
    </source>
</evidence>
<protein>
    <submittedName>
        <fullName evidence="1">Uncharacterized protein</fullName>
    </submittedName>
</protein>